<sequence>MQNNDKIKGSLISVLWNFAKRQGIASTAILGAGVVIIGNFYNLPGMTVVGSLLSMFAALAAAIQQNEFQEKVEEQNLHISSSITGGLSFCHGYPFRENEALDTYEWTFIHVGKYPIHNVSVRIVHIDDLIENGNLISKNLLGNNFNLGTILPGKSHDFGINSRNPNFIACNLFFSARNGDWVQEFRRIRTSDGFAYVNKVDRWTDNPNDLVALYEESPNFPRLETGEIDWKGLPPIARKEET</sequence>
<comment type="caution">
    <text evidence="2">The sequence shown here is derived from an EMBL/GenBank/DDBJ whole genome shotgun (WGS) entry which is preliminary data.</text>
</comment>
<gene>
    <name evidence="2" type="ORF">GGD46_004936</name>
</gene>
<organism evidence="2 3">
    <name type="scientific">Rhizobium lusitanum</name>
    <dbReference type="NCBI Taxonomy" id="293958"/>
    <lineage>
        <taxon>Bacteria</taxon>
        <taxon>Pseudomonadati</taxon>
        <taxon>Pseudomonadota</taxon>
        <taxon>Alphaproteobacteria</taxon>
        <taxon>Hyphomicrobiales</taxon>
        <taxon>Rhizobiaceae</taxon>
        <taxon>Rhizobium/Agrobacterium group</taxon>
        <taxon>Rhizobium</taxon>
    </lineage>
</organism>
<keyword evidence="1" id="KW-1133">Transmembrane helix</keyword>
<dbReference type="EMBL" id="JACHBG010000015">
    <property type="protein sequence ID" value="MBB6487629.1"/>
    <property type="molecule type" value="Genomic_DNA"/>
</dbReference>
<feature type="transmembrane region" description="Helical" evidence="1">
    <location>
        <begin position="21"/>
        <end position="40"/>
    </location>
</feature>
<keyword evidence="1" id="KW-0472">Membrane</keyword>
<dbReference type="Proteomes" id="UP000565576">
    <property type="component" value="Unassembled WGS sequence"/>
</dbReference>
<proteinExistence type="predicted"/>
<keyword evidence="1" id="KW-0812">Transmembrane</keyword>
<name>A0A7X0MEF1_9HYPH</name>
<reference evidence="2 3" key="1">
    <citation type="submission" date="2020-08" db="EMBL/GenBank/DDBJ databases">
        <title>Genomic Encyclopedia of Type Strains, Phase IV (KMG-V): Genome sequencing to study the core and pangenomes of soil and plant-associated prokaryotes.</title>
        <authorList>
            <person name="Whitman W."/>
        </authorList>
    </citation>
    <scope>NUCLEOTIDE SEQUENCE [LARGE SCALE GENOMIC DNA]</scope>
    <source>
        <strain evidence="2 3">SEMIA 4060</strain>
    </source>
</reference>
<evidence type="ECO:0000313" key="3">
    <source>
        <dbReference type="Proteomes" id="UP000565576"/>
    </source>
</evidence>
<accession>A0A7X0MEF1</accession>
<evidence type="ECO:0000256" key="1">
    <source>
        <dbReference type="SAM" id="Phobius"/>
    </source>
</evidence>
<evidence type="ECO:0000313" key="2">
    <source>
        <dbReference type="EMBL" id="MBB6487629.1"/>
    </source>
</evidence>
<protein>
    <submittedName>
        <fullName evidence="2">Uncharacterized protein</fullName>
    </submittedName>
</protein>
<dbReference type="RefSeq" id="WP_184708701.1">
    <property type="nucleotide sequence ID" value="NZ_JACHBG010000015.1"/>
</dbReference>
<dbReference type="AlphaFoldDB" id="A0A7X0MEF1"/>